<dbReference type="EMBL" id="CAJNOR010003186">
    <property type="protein sequence ID" value="CAF1387194.1"/>
    <property type="molecule type" value="Genomic_DNA"/>
</dbReference>
<dbReference type="InterPro" id="IPR036784">
    <property type="entry name" value="AK/P_DHK_N_sf"/>
</dbReference>
<comment type="similarity">
    <text evidence="1 8">Belongs to the PDK/BCKDK protein kinase family.</text>
</comment>
<reference evidence="10" key="1">
    <citation type="submission" date="2021-02" db="EMBL/GenBank/DDBJ databases">
        <authorList>
            <person name="Nowell W R."/>
        </authorList>
    </citation>
    <scope>NUCLEOTIDE SEQUENCE</scope>
</reference>
<proteinExistence type="inferred from homology"/>
<evidence type="ECO:0000256" key="7">
    <source>
        <dbReference type="ARBA" id="ARBA00048201"/>
    </source>
</evidence>
<dbReference type="PROSITE" id="PS50109">
    <property type="entry name" value="HIS_KIN"/>
    <property type="match status" value="1"/>
</dbReference>
<keyword evidence="2 8" id="KW-0808">Transferase</keyword>
<feature type="domain" description="Histidine kinase" evidence="9">
    <location>
        <begin position="250"/>
        <end position="374"/>
    </location>
</feature>
<dbReference type="InterPro" id="IPR036890">
    <property type="entry name" value="HATPase_C_sf"/>
</dbReference>
<dbReference type="CDD" id="cd16929">
    <property type="entry name" value="HATPase_PDK-like"/>
    <property type="match status" value="1"/>
</dbReference>
<dbReference type="InterPro" id="IPR005467">
    <property type="entry name" value="His_kinase_dom"/>
</dbReference>
<comment type="subcellular location">
    <subcellularLocation>
        <location evidence="8">Mitochondrion matrix</location>
    </subcellularLocation>
</comment>
<dbReference type="PANTHER" id="PTHR11947">
    <property type="entry name" value="PYRUVATE DEHYDROGENASE KINASE"/>
    <property type="match status" value="1"/>
</dbReference>
<keyword evidence="6 8" id="KW-0496">Mitochondrion</keyword>
<dbReference type="InterPro" id="IPR039028">
    <property type="entry name" value="BCKD/PDK"/>
</dbReference>
<dbReference type="PANTHER" id="PTHR11947:SF3">
    <property type="entry name" value="[PYRUVATE DEHYDROGENASE (ACETYL-TRANSFERRING)] KINASE, MITOCHONDRIAL"/>
    <property type="match status" value="1"/>
</dbReference>
<dbReference type="InterPro" id="IPR003594">
    <property type="entry name" value="HATPase_dom"/>
</dbReference>
<dbReference type="SUPFAM" id="SSF55874">
    <property type="entry name" value="ATPase domain of HSP90 chaperone/DNA topoisomerase II/histidine kinase"/>
    <property type="match status" value="1"/>
</dbReference>
<evidence type="ECO:0000256" key="5">
    <source>
        <dbReference type="ARBA" id="ARBA00022840"/>
    </source>
</evidence>
<evidence type="ECO:0000313" key="10">
    <source>
        <dbReference type="EMBL" id="CAF1063291.1"/>
    </source>
</evidence>
<dbReference type="Proteomes" id="UP000663828">
    <property type="component" value="Unassembled WGS sequence"/>
</dbReference>
<gene>
    <name evidence="10" type="ORF">EDS130_LOCUS18035</name>
    <name evidence="11" type="ORF">XAT740_LOCUS33403</name>
</gene>
<dbReference type="GO" id="GO:0004740">
    <property type="term" value="F:pyruvate dehydrogenase (acetyl-transferring) kinase activity"/>
    <property type="evidence" value="ECO:0007669"/>
    <property type="project" value="UniProtKB-EC"/>
</dbReference>
<evidence type="ECO:0000313" key="11">
    <source>
        <dbReference type="EMBL" id="CAF1387194.1"/>
    </source>
</evidence>
<dbReference type="GO" id="GO:0005759">
    <property type="term" value="C:mitochondrial matrix"/>
    <property type="evidence" value="ECO:0007669"/>
    <property type="project" value="UniProtKB-SubCell"/>
</dbReference>
<keyword evidence="5 8" id="KW-0067">ATP-binding</keyword>
<dbReference type="Pfam" id="PF10436">
    <property type="entry name" value="BCDHK_Adom3"/>
    <property type="match status" value="1"/>
</dbReference>
<evidence type="ECO:0000256" key="3">
    <source>
        <dbReference type="ARBA" id="ARBA00022741"/>
    </source>
</evidence>
<dbReference type="EMBL" id="CAJNOJ010000083">
    <property type="protein sequence ID" value="CAF1063291.1"/>
    <property type="molecule type" value="Genomic_DNA"/>
</dbReference>
<dbReference type="Gene3D" id="3.30.565.10">
    <property type="entry name" value="Histidine kinase-like ATPase, C-terminal domain"/>
    <property type="match status" value="1"/>
</dbReference>
<evidence type="ECO:0000256" key="1">
    <source>
        <dbReference type="ARBA" id="ARBA00006155"/>
    </source>
</evidence>
<keyword evidence="4 8" id="KW-0418">Kinase</keyword>
<dbReference type="InterPro" id="IPR018955">
    <property type="entry name" value="BCDHK/PDK_N"/>
</dbReference>
<keyword evidence="12" id="KW-1185">Reference proteome</keyword>
<dbReference type="AlphaFoldDB" id="A0A814LA45"/>
<sequence length="402" mass="45999">MLYFRYLGTMQINMQFTRKLSSLAKHFDTYSKFQPTPVTVKSLIDFAVDGDMKQSYKFLRVELLVRWSHMRKEMNLIPGRLLEMPSFKLANSLYDQSFTEVLAFKDAEPDATTLRKFTETLVDIRRRHANIVPTLARAYMELDKAGPIDLIEKNRLQYFYDRFFMNRIGIRTLIYQHTLLFGNEFPQHPQQAGIIDPYCDVAGVVRDAYATAKILFEKSSYPVPPVEISTHTVHENEKDRVTIVYIPAHIYHIVFELLKNSLRATVERHGQDAKQYPPVKVRIVKGHEDLTIQIADRGGGVPRSKISELFHYMYSTAPKPNSDFAIDGKGTPIAGLGYGLPIARLYAKYFQGNLALSSVEGLGTWAYISIKAAAENASELLPIFSKIRYSYTTKKGSDWTKK</sequence>
<dbReference type="EC" id="2.7.11.-" evidence="8"/>
<dbReference type="SUPFAM" id="SSF69012">
    <property type="entry name" value="alpha-ketoacid dehydrogenase kinase, N-terminal domain"/>
    <property type="match status" value="1"/>
</dbReference>
<dbReference type="Proteomes" id="UP000663852">
    <property type="component" value="Unassembled WGS sequence"/>
</dbReference>
<comment type="catalytic activity">
    <reaction evidence="7">
        <text>L-seryl-[pyruvate dehydrogenase E1 alpha subunit] + ATP = O-phospho-L-seryl-[pyruvate dehydrogenase E1 alpha subunit] + ADP + H(+)</text>
        <dbReference type="Rhea" id="RHEA:23052"/>
        <dbReference type="Rhea" id="RHEA-COMP:13689"/>
        <dbReference type="Rhea" id="RHEA-COMP:13690"/>
        <dbReference type="ChEBI" id="CHEBI:15378"/>
        <dbReference type="ChEBI" id="CHEBI:29999"/>
        <dbReference type="ChEBI" id="CHEBI:30616"/>
        <dbReference type="ChEBI" id="CHEBI:83421"/>
        <dbReference type="ChEBI" id="CHEBI:456216"/>
        <dbReference type="EC" id="2.7.11.2"/>
    </reaction>
</comment>
<evidence type="ECO:0000259" key="9">
    <source>
        <dbReference type="PROSITE" id="PS50109"/>
    </source>
</evidence>
<comment type="caution">
    <text evidence="10">The sequence shown here is derived from an EMBL/GenBank/DDBJ whole genome shotgun (WGS) entry which is preliminary data.</text>
</comment>
<keyword evidence="3 8" id="KW-0547">Nucleotide-binding</keyword>
<evidence type="ECO:0000313" key="13">
    <source>
        <dbReference type="Proteomes" id="UP000663852"/>
    </source>
</evidence>
<organism evidence="10 13">
    <name type="scientific">Adineta ricciae</name>
    <name type="common">Rotifer</name>
    <dbReference type="NCBI Taxonomy" id="249248"/>
    <lineage>
        <taxon>Eukaryota</taxon>
        <taxon>Metazoa</taxon>
        <taxon>Spiralia</taxon>
        <taxon>Gnathifera</taxon>
        <taxon>Rotifera</taxon>
        <taxon>Eurotatoria</taxon>
        <taxon>Bdelloidea</taxon>
        <taxon>Adinetida</taxon>
        <taxon>Adinetidae</taxon>
        <taxon>Adineta</taxon>
    </lineage>
</organism>
<evidence type="ECO:0000313" key="12">
    <source>
        <dbReference type="Proteomes" id="UP000663828"/>
    </source>
</evidence>
<name>A0A814LA45_ADIRI</name>
<evidence type="ECO:0000256" key="6">
    <source>
        <dbReference type="ARBA" id="ARBA00023128"/>
    </source>
</evidence>
<dbReference type="GO" id="GO:0005524">
    <property type="term" value="F:ATP binding"/>
    <property type="evidence" value="ECO:0007669"/>
    <property type="project" value="UniProtKB-UniRule"/>
</dbReference>
<accession>A0A814LA45</accession>
<evidence type="ECO:0000256" key="4">
    <source>
        <dbReference type="ARBA" id="ARBA00022777"/>
    </source>
</evidence>
<dbReference type="Pfam" id="PF02518">
    <property type="entry name" value="HATPase_c"/>
    <property type="match status" value="1"/>
</dbReference>
<evidence type="ECO:0000256" key="8">
    <source>
        <dbReference type="RuleBase" id="RU366032"/>
    </source>
</evidence>
<dbReference type="OrthoDB" id="241648at2759"/>
<evidence type="ECO:0000256" key="2">
    <source>
        <dbReference type="ARBA" id="ARBA00022679"/>
    </source>
</evidence>
<dbReference type="GO" id="GO:0010906">
    <property type="term" value="P:regulation of glucose metabolic process"/>
    <property type="evidence" value="ECO:0007669"/>
    <property type="project" value="TreeGrafter"/>
</dbReference>
<dbReference type="Gene3D" id="1.20.140.20">
    <property type="entry name" value="Alpha-ketoacid/pyruvate dehydrogenase kinase, N-terminal domain"/>
    <property type="match status" value="1"/>
</dbReference>
<dbReference type="SMART" id="SM00387">
    <property type="entry name" value="HATPase_c"/>
    <property type="match status" value="1"/>
</dbReference>
<protein>
    <recommendedName>
        <fullName evidence="8">Protein-serine/threonine kinase</fullName>
        <ecNumber evidence="8">2.7.11.-</ecNumber>
    </recommendedName>
</protein>